<evidence type="ECO:0000259" key="3">
    <source>
        <dbReference type="PROSITE" id="PS51471"/>
    </source>
</evidence>
<dbReference type="Gene3D" id="2.60.120.590">
    <property type="entry name" value="Alpha-ketoglutarate-dependent dioxygenase AlkB-like"/>
    <property type="match status" value="1"/>
</dbReference>
<feature type="region of interest" description="Disordered" evidence="2">
    <location>
        <begin position="309"/>
        <end position="345"/>
    </location>
</feature>
<dbReference type="GO" id="GO:0006402">
    <property type="term" value="P:mRNA catabolic process"/>
    <property type="evidence" value="ECO:0007669"/>
    <property type="project" value="InterPro"/>
</dbReference>
<dbReference type="InterPro" id="IPR037151">
    <property type="entry name" value="AlkB-like_sf"/>
</dbReference>
<dbReference type="SMR" id="A0A314KTY4"/>
<dbReference type="GO" id="GO:0003729">
    <property type="term" value="F:mRNA binding"/>
    <property type="evidence" value="ECO:0007669"/>
    <property type="project" value="InterPro"/>
</dbReference>
<feature type="compositionally biased region" description="Polar residues" evidence="2">
    <location>
        <begin position="316"/>
        <end position="325"/>
    </location>
</feature>
<dbReference type="Proteomes" id="UP000187609">
    <property type="component" value="Unassembled WGS sequence"/>
</dbReference>
<dbReference type="Pfam" id="PF13532">
    <property type="entry name" value="2OG-FeII_Oxy_2"/>
    <property type="match status" value="1"/>
</dbReference>
<feature type="domain" description="Fe2OG dioxygenase" evidence="3">
    <location>
        <begin position="483"/>
        <end position="580"/>
    </location>
</feature>
<dbReference type="EMBL" id="MJEQ01000971">
    <property type="protein sequence ID" value="OIT32921.1"/>
    <property type="molecule type" value="Genomic_DNA"/>
</dbReference>
<evidence type="ECO:0000313" key="4">
    <source>
        <dbReference type="EMBL" id="OIT32921.1"/>
    </source>
</evidence>
<reference evidence="4" key="1">
    <citation type="submission" date="2016-11" db="EMBL/GenBank/DDBJ databases">
        <title>The genome of Nicotiana attenuata.</title>
        <authorList>
            <person name="Xu S."/>
            <person name="Brockmoeller T."/>
            <person name="Gaquerel E."/>
            <person name="Navarro A."/>
            <person name="Kuhl H."/>
            <person name="Gase K."/>
            <person name="Ling Z."/>
            <person name="Zhou W."/>
            <person name="Kreitzer C."/>
            <person name="Stanke M."/>
            <person name="Tang H."/>
            <person name="Lyons E."/>
            <person name="Pandey P."/>
            <person name="Pandey S.P."/>
            <person name="Timmermann B."/>
            <person name="Baldwin I.T."/>
        </authorList>
    </citation>
    <scope>NUCLEOTIDE SEQUENCE [LARGE SCALE GENOMIC DNA]</scope>
    <source>
        <strain evidence="4">UT</strain>
    </source>
</reference>
<evidence type="ECO:0000256" key="1">
    <source>
        <dbReference type="ARBA" id="ARBA00007879"/>
    </source>
</evidence>
<dbReference type="InterPro" id="IPR027450">
    <property type="entry name" value="AlkB-like"/>
</dbReference>
<feature type="region of interest" description="Disordered" evidence="2">
    <location>
        <begin position="607"/>
        <end position="635"/>
    </location>
</feature>
<dbReference type="InterPro" id="IPR005123">
    <property type="entry name" value="Oxoglu/Fe-dep_dioxygenase_dom"/>
</dbReference>
<dbReference type="SUPFAM" id="SSF51197">
    <property type="entry name" value="Clavaminate synthase-like"/>
    <property type="match status" value="1"/>
</dbReference>
<proteinExistence type="inferred from homology"/>
<evidence type="ECO:0000256" key="2">
    <source>
        <dbReference type="SAM" id="MobiDB-lite"/>
    </source>
</evidence>
<comment type="caution">
    <text evidence="4">The sequence shown here is derived from an EMBL/GenBank/DDBJ whole genome shotgun (WGS) entry which is preliminary data.</text>
</comment>
<organism evidence="4 5">
    <name type="scientific">Nicotiana attenuata</name>
    <name type="common">Coyote tobacco</name>
    <dbReference type="NCBI Taxonomy" id="49451"/>
    <lineage>
        <taxon>Eukaryota</taxon>
        <taxon>Viridiplantae</taxon>
        <taxon>Streptophyta</taxon>
        <taxon>Embryophyta</taxon>
        <taxon>Tracheophyta</taxon>
        <taxon>Spermatophyta</taxon>
        <taxon>Magnoliopsida</taxon>
        <taxon>eudicotyledons</taxon>
        <taxon>Gunneridae</taxon>
        <taxon>Pentapetalae</taxon>
        <taxon>asterids</taxon>
        <taxon>lamiids</taxon>
        <taxon>Solanales</taxon>
        <taxon>Solanaceae</taxon>
        <taxon>Nicotianoideae</taxon>
        <taxon>Nicotianeae</taxon>
        <taxon>Nicotiana</taxon>
    </lineage>
</organism>
<accession>A0A314KTY4</accession>
<dbReference type="OrthoDB" id="271595at2759"/>
<evidence type="ECO:0000313" key="5">
    <source>
        <dbReference type="Proteomes" id="UP000187609"/>
    </source>
</evidence>
<name>A0A314KTY4_NICAT</name>
<keyword evidence="5" id="KW-1185">Reference proteome</keyword>
<dbReference type="STRING" id="49451.A0A314KTY4"/>
<feature type="region of interest" description="Disordered" evidence="2">
    <location>
        <begin position="242"/>
        <end position="273"/>
    </location>
</feature>
<dbReference type="PANTHER" id="PTHR31447:SF5">
    <property type="entry name" value="FE2OG DIOXYGENASE DOMAIN-CONTAINING PROTEIN"/>
    <property type="match status" value="1"/>
</dbReference>
<sequence>MSDHQRSRKIDPFLLSYTADELLIASEFLSNWFPFLSRGLCQSCTLTLSHCIRSLDLEAAGDAERLKQQEDFTVLTPELPDSNYCNGNLDNCVNNSLGSWKECVNLYDTADTNSLGSWKDGADSAERLKQQENFTVFTPELPDSNDCKGNLHSCVKNSLGSRKECADLYDTADTNSLGSWKDGADSAEHLKQQENFTIFTPELPDSNDCNGNLDNCDNNSLGSWKECADFYDTADTNSLGRWKDGADGPEHFDEASVRRNRSDSYVGGANRSSRLVEEASRSKTFSSPIPAASLRMKMSWADMAQEDELDAEDISESTSWSSQLGNGNGVNEEETSVQETKRKTELSREQREHIRFCNVKRKKDFICLERVNGEVVNILDGLELHTGVFSMAEQNRIVKFVEKLEEMGKNGQLKERTDTAPQKWMRGKGRVTIQFGCCYNYAKDKKGNPPGIFKTETVDPLPNLLKVMIRRLVRWHVMPPNCVPDSCIINIYEEGDCIPPHIYNHEFVRPFCTVSFLSECNIVFGSNLKTVAPGEFAGAIAIPLPVGSVLVLNGNGADVAKHCVPAVPTKRISITFRRMDESKRPTGYVPEQDLLGLQPLSYEADRYAKSNTSKPRHSTRKQLGTQEENKETVKISTEKNFKPRYFGRNQQRPAANMRRVWVTVDK</sequence>
<protein>
    <recommendedName>
        <fullName evidence="3">Fe2OG dioxygenase domain-containing protein</fullName>
    </recommendedName>
</protein>
<dbReference type="AlphaFoldDB" id="A0A314KTY4"/>
<dbReference type="GO" id="GO:0032451">
    <property type="term" value="F:demethylase activity"/>
    <property type="evidence" value="ECO:0007669"/>
    <property type="project" value="InterPro"/>
</dbReference>
<dbReference type="KEGG" id="nau:109206673"/>
<gene>
    <name evidence="4" type="ORF">A4A49_41301</name>
</gene>
<dbReference type="Gramene" id="OIT32921">
    <property type="protein sequence ID" value="OIT32921"/>
    <property type="gene ID" value="A4A49_41301"/>
</dbReference>
<comment type="similarity">
    <text evidence="1">Belongs to the alkB family.</text>
</comment>
<dbReference type="PROSITE" id="PS51471">
    <property type="entry name" value="FE2OG_OXY"/>
    <property type="match status" value="1"/>
</dbReference>
<dbReference type="PANTHER" id="PTHR31447">
    <property type="entry name" value="HYDROXYPROLINE-RICH GLYCOPROTEIN FAMILY PROTEIN-RELATED"/>
    <property type="match status" value="1"/>
</dbReference>
<feature type="compositionally biased region" description="Basic and acidic residues" evidence="2">
    <location>
        <begin position="242"/>
        <end position="262"/>
    </location>
</feature>
<dbReference type="InterPro" id="IPR044842">
    <property type="entry name" value="ALKBH9B/ALKBH10B-like"/>
</dbReference>